<reference evidence="2" key="2">
    <citation type="submission" date="2023-07" db="EMBL/GenBank/DDBJ databases">
        <title>Genome content predicts the carbon catabolic preferences of heterotrophic bacteria.</title>
        <authorList>
            <person name="Gralka M."/>
        </authorList>
    </citation>
    <scope>NUCLEOTIDE SEQUENCE</scope>
    <source>
        <strain evidence="2">F2M12</strain>
    </source>
</reference>
<gene>
    <name evidence="1" type="ORF">AVL57_04605</name>
    <name evidence="2" type="ORF">Q4527_03720</name>
</gene>
<dbReference type="EMBL" id="CP013926">
    <property type="protein sequence ID" value="AMJ73317.1"/>
    <property type="molecule type" value="Genomic_DNA"/>
</dbReference>
<evidence type="ECO:0000313" key="2">
    <source>
        <dbReference type="EMBL" id="MDO6576480.1"/>
    </source>
</evidence>
<name>A0AAW7Z0A2_9ALTE</name>
<dbReference type="AlphaFoldDB" id="A0AAW7Z0A2"/>
<reference evidence="1 3" key="1">
    <citation type="submission" date="2015-12" db="EMBL/GenBank/DDBJ databases">
        <title>Intraspecies pangenome expansion in the marine bacterium Alteromonas.</title>
        <authorList>
            <person name="Lopez-Perez M."/>
            <person name="Rodriguez-Valera F."/>
        </authorList>
    </citation>
    <scope>NUCLEOTIDE SEQUENCE [LARGE SCALE GENOMIC DNA]</scope>
    <source>
        <strain evidence="1 3">LMG 21861</strain>
    </source>
</reference>
<organism evidence="2 4">
    <name type="scientific">Alteromonas stellipolaris</name>
    <dbReference type="NCBI Taxonomy" id="233316"/>
    <lineage>
        <taxon>Bacteria</taxon>
        <taxon>Pseudomonadati</taxon>
        <taxon>Pseudomonadota</taxon>
        <taxon>Gammaproteobacteria</taxon>
        <taxon>Alteromonadales</taxon>
        <taxon>Alteromonadaceae</taxon>
        <taxon>Alteromonas/Salinimonas group</taxon>
        <taxon>Alteromonas</taxon>
    </lineage>
</organism>
<dbReference type="Proteomes" id="UP000056750">
    <property type="component" value="Chromosome"/>
</dbReference>
<evidence type="ECO:0000313" key="3">
    <source>
        <dbReference type="Proteomes" id="UP000056750"/>
    </source>
</evidence>
<evidence type="ECO:0000313" key="4">
    <source>
        <dbReference type="Proteomes" id="UP001170717"/>
    </source>
</evidence>
<sequence length="121" mass="13994">MLRFFVICAEIVLLVIVLRSPFVQYFFSDIQSTVSGWFTSISELPEQRELDALRDQAAAQLAPLKEFEANYLRRILASRSTVMRFHIAYCETTDINPNFSRGKRQQLCAMIEQSTLLEPDK</sequence>
<dbReference type="RefSeq" id="WP_057793906.1">
    <property type="nucleotide sequence ID" value="NZ_CANLMS010000002.1"/>
</dbReference>
<dbReference type="EMBL" id="JAUOQI010000002">
    <property type="protein sequence ID" value="MDO6576480.1"/>
    <property type="molecule type" value="Genomic_DNA"/>
</dbReference>
<evidence type="ECO:0000313" key="1">
    <source>
        <dbReference type="EMBL" id="AMJ73317.1"/>
    </source>
</evidence>
<dbReference type="Proteomes" id="UP001170717">
    <property type="component" value="Unassembled WGS sequence"/>
</dbReference>
<protein>
    <submittedName>
        <fullName evidence="2">Uncharacterized protein</fullName>
    </submittedName>
</protein>
<keyword evidence="3" id="KW-1185">Reference proteome</keyword>
<proteinExistence type="predicted"/>
<dbReference type="KEGG" id="asq:AVL57_04605"/>
<accession>A0AAW7Z0A2</accession>